<evidence type="ECO:0000259" key="3">
    <source>
        <dbReference type="Pfam" id="PF14508"/>
    </source>
</evidence>
<dbReference type="InterPro" id="IPR029486">
    <property type="entry name" value="GH97_N"/>
</dbReference>
<protein>
    <submittedName>
        <fullName evidence="5">Retaining alpha-galactosidase</fullName>
        <ecNumber evidence="5">3.2.1.22</ecNumber>
    </submittedName>
</protein>
<dbReference type="InterPro" id="IPR029483">
    <property type="entry name" value="GH97_C"/>
</dbReference>
<evidence type="ECO:0000259" key="4">
    <source>
        <dbReference type="Pfam" id="PF14509"/>
    </source>
</evidence>
<accession>A0A2N9BAN1</accession>
<dbReference type="RefSeq" id="WP_010032377.1">
    <property type="nucleotide sequence ID" value="NZ_LT962942.1"/>
</dbReference>
<dbReference type="PROSITE" id="PS51318">
    <property type="entry name" value="TAT"/>
    <property type="match status" value="1"/>
</dbReference>
<gene>
    <name evidence="5" type="ORF">SCNRRL3882_3874</name>
</gene>
<dbReference type="InterPro" id="IPR013785">
    <property type="entry name" value="Aldolase_TIM"/>
</dbReference>
<dbReference type="AlphaFoldDB" id="A0A2N9BAN1"/>
<name>A0A2N9BAN1_STRCX</name>
<dbReference type="SUPFAM" id="SSF51445">
    <property type="entry name" value="(Trans)glycosidases"/>
    <property type="match status" value="1"/>
</dbReference>
<dbReference type="EC" id="3.2.1.22" evidence="5"/>
<dbReference type="GO" id="GO:0004557">
    <property type="term" value="F:alpha-galactosidase activity"/>
    <property type="evidence" value="ECO:0007669"/>
    <property type="project" value="UniProtKB-EC"/>
</dbReference>
<evidence type="ECO:0000259" key="2">
    <source>
        <dbReference type="Pfam" id="PF10566"/>
    </source>
</evidence>
<organism evidence="5 6">
    <name type="scientific">Streptomyces chartreusis NRRL 3882</name>
    <dbReference type="NCBI Taxonomy" id="1079985"/>
    <lineage>
        <taxon>Bacteria</taxon>
        <taxon>Bacillati</taxon>
        <taxon>Actinomycetota</taxon>
        <taxon>Actinomycetes</taxon>
        <taxon>Kitasatosporales</taxon>
        <taxon>Streptomycetaceae</taxon>
        <taxon>Streptomyces</taxon>
    </lineage>
</organism>
<dbReference type="EMBL" id="LT963352">
    <property type="protein sequence ID" value="SOR80419.1"/>
    <property type="molecule type" value="Genomic_DNA"/>
</dbReference>
<proteinExistence type="predicted"/>
<dbReference type="OrthoDB" id="57532at2"/>
<evidence type="ECO:0000313" key="5">
    <source>
        <dbReference type="EMBL" id="SOR80419.1"/>
    </source>
</evidence>
<keyword evidence="5" id="KW-0378">Hydrolase</keyword>
<dbReference type="Pfam" id="PF14508">
    <property type="entry name" value="GH97_N"/>
    <property type="match status" value="1"/>
</dbReference>
<reference evidence="6" key="1">
    <citation type="submission" date="2017-11" db="EMBL/GenBank/DDBJ databases">
        <authorList>
            <person name="Wibberg D."/>
        </authorList>
    </citation>
    <scope>NUCLEOTIDE SEQUENCE [LARGE SCALE GENOMIC DNA]</scope>
</reference>
<dbReference type="InterPro" id="IPR006311">
    <property type="entry name" value="TAT_signal"/>
</dbReference>
<dbReference type="PANTHER" id="PTHR35803">
    <property type="entry name" value="GLUCAN 1,4-ALPHA-GLUCOSIDASE SUSB-RELATED"/>
    <property type="match status" value="1"/>
</dbReference>
<dbReference type="InterPro" id="IPR014718">
    <property type="entry name" value="GH-type_carb-bd"/>
</dbReference>
<dbReference type="Pfam" id="PF10566">
    <property type="entry name" value="Glyco_hydro_97"/>
    <property type="match status" value="1"/>
</dbReference>
<dbReference type="Pfam" id="PF14509">
    <property type="entry name" value="GH97_C"/>
    <property type="match status" value="1"/>
</dbReference>
<dbReference type="Gene3D" id="3.20.20.70">
    <property type="entry name" value="Aldolase class I"/>
    <property type="match status" value="1"/>
</dbReference>
<evidence type="ECO:0000256" key="1">
    <source>
        <dbReference type="SAM" id="MobiDB-lite"/>
    </source>
</evidence>
<evidence type="ECO:0000313" key="6">
    <source>
        <dbReference type="Proteomes" id="UP000235464"/>
    </source>
</evidence>
<dbReference type="PANTHER" id="PTHR35803:SF3">
    <property type="entry name" value="ALPHA-GLUCOSIDASE"/>
    <property type="match status" value="1"/>
</dbReference>
<feature type="domain" description="Glycosyl-hydrolase 97 catalytic" evidence="2">
    <location>
        <begin position="338"/>
        <end position="477"/>
    </location>
</feature>
<dbReference type="InterPro" id="IPR052720">
    <property type="entry name" value="Glycosyl_hydrolase_97"/>
</dbReference>
<feature type="domain" description="Glycosyl-hydrolase 97 N-terminal" evidence="3">
    <location>
        <begin position="70"/>
        <end position="318"/>
    </location>
</feature>
<dbReference type="Proteomes" id="UP000235464">
    <property type="component" value="Chromosome I"/>
</dbReference>
<sequence length="660" mass="70691">MRASGDREEPTADRTAGHLAPASRRVVLKGAAVTAGLAATGTATTRPAYAGDDRPGRHESVTARMGGTSVTLSLADGALRWSARRNGRTVIDTSALGLRLGDGTVLGADVRVIGERYGTHRTTWTPVYGRNATVTDHYQEQRWDLVDRASGIRFGVQARAYKTGVALRYLLLDEGTATVADELTTFVFPDGTTVYSARDENAYEPVAPGSVPVTGTAGTDNGPLTDLPLTATLTGGLIACVCESARVDYPRLMLGSVAGEPNTLAAFLMEHTARGTGPVETTSTVTTPFATPWRAVVMGAGHAELVDNAELVLNLAPPNALPDPSWIKPGKVFRCDLSTAAGLQGVDFAVARGLQYIEYDAGWYGPEFTTPDATRPIAAIDLPSVISYATSKGIGVFLYVNRLALTDADFLFGLYKSWGVRGIKLGFINDGTQTMTNQITDWARTAAKYRLLIDMHDDVRPFGYERTYPNWISLEGVRGNEQFPTATHNVTLPFARNIGGPMDYTICYGQSRDKTTNAHQMAMAVVYYQPLNFLFWYDKPSKYGNPASWPGLPWFNAVPVTWDESRTLAGAIGEYIAVARRGGSTWYLGAMTNESSRTLSLPLSFLGSGTYTATVYADGTPGSSPFRTPVVVGTRTVTAADTLDAAMAPAGGQAVVLTPS</sequence>
<dbReference type="GO" id="GO:0030246">
    <property type="term" value="F:carbohydrate binding"/>
    <property type="evidence" value="ECO:0007669"/>
    <property type="project" value="InterPro"/>
</dbReference>
<feature type="region of interest" description="Disordered" evidence="1">
    <location>
        <begin position="1"/>
        <end position="21"/>
    </location>
</feature>
<keyword evidence="6" id="KW-1185">Reference proteome</keyword>
<feature type="domain" description="Glycosyl-hydrolase 97 C-terminal oligomerisation" evidence="4">
    <location>
        <begin position="561"/>
        <end position="657"/>
    </location>
</feature>
<feature type="compositionally biased region" description="Basic and acidic residues" evidence="1">
    <location>
        <begin position="1"/>
        <end position="16"/>
    </location>
</feature>
<dbReference type="InterPro" id="IPR019563">
    <property type="entry name" value="GH97_catalytic"/>
</dbReference>
<dbReference type="InterPro" id="IPR017853">
    <property type="entry name" value="GH"/>
</dbReference>
<keyword evidence="5" id="KW-0326">Glycosidase</keyword>
<dbReference type="Gene3D" id="2.70.98.10">
    <property type="match status" value="1"/>
</dbReference>